<evidence type="ECO:0000259" key="2">
    <source>
        <dbReference type="PROSITE" id="PS50943"/>
    </source>
</evidence>
<dbReference type="GO" id="GO:0005829">
    <property type="term" value="C:cytosol"/>
    <property type="evidence" value="ECO:0007669"/>
    <property type="project" value="TreeGrafter"/>
</dbReference>
<evidence type="ECO:0000313" key="6">
    <source>
        <dbReference type="Proteomes" id="UP000245702"/>
    </source>
</evidence>
<dbReference type="Proteomes" id="UP000186950">
    <property type="component" value="Plasmid pSSP59"/>
</dbReference>
<reference evidence="4" key="2">
    <citation type="submission" date="2024-03" db="EMBL/GenBank/DDBJ databases">
        <title>Complete genome sequence of Sporomusa sphaeroides DSM 2875T isolated from mud of the Leine river and Sporomusa ovata DSM 2662T isolated from sugar beet leaf silage.</title>
        <authorList>
            <person name="Boeer T."/>
            <person name="Lueschen A."/>
            <person name="Daniel R."/>
            <person name="Poehlein A."/>
        </authorList>
    </citation>
    <scope>NUCLEOTIDE SEQUENCE</scope>
    <source>
        <strain evidence="4">DSM 2875</strain>
        <plasmid evidence="4">pSSP59</plasmid>
    </source>
</reference>
<dbReference type="InterPro" id="IPR010982">
    <property type="entry name" value="Lambda_DNA-bd_dom_sf"/>
</dbReference>
<proteinExistence type="predicted"/>
<organism evidence="4 5">
    <name type="scientific">Sporomusa sphaeroides DSM 2875</name>
    <dbReference type="NCBI Taxonomy" id="1337886"/>
    <lineage>
        <taxon>Bacteria</taxon>
        <taxon>Bacillati</taxon>
        <taxon>Bacillota</taxon>
        <taxon>Negativicutes</taxon>
        <taxon>Selenomonadales</taxon>
        <taxon>Sporomusaceae</taxon>
        <taxon>Sporomusa</taxon>
    </lineage>
</organism>
<keyword evidence="6" id="KW-1185">Reference proteome</keyword>
<dbReference type="CDD" id="cd00093">
    <property type="entry name" value="HTH_XRE"/>
    <property type="match status" value="1"/>
</dbReference>
<dbReference type="SMART" id="SM00530">
    <property type="entry name" value="HTH_XRE"/>
    <property type="match status" value="1"/>
</dbReference>
<dbReference type="AlphaFoldDB" id="A0A1U7M9Y1"/>
<dbReference type="Pfam" id="PF01381">
    <property type="entry name" value="HTH_3"/>
    <property type="match status" value="1"/>
</dbReference>
<dbReference type="PANTHER" id="PTHR46797">
    <property type="entry name" value="HTH-TYPE TRANSCRIPTIONAL REGULATOR"/>
    <property type="match status" value="1"/>
</dbReference>
<dbReference type="InterPro" id="IPR001387">
    <property type="entry name" value="Cro/C1-type_HTH"/>
</dbReference>
<geneLocation type="plasmid" evidence="4 5">
    <name>pSSP59</name>
</geneLocation>
<accession>A0A1U7M9Y1</accession>
<dbReference type="KEGG" id="ssph:SPSPH_047330"/>
<keyword evidence="4" id="KW-0614">Plasmid</keyword>
<dbReference type="GO" id="GO:0003700">
    <property type="term" value="F:DNA-binding transcription factor activity"/>
    <property type="evidence" value="ECO:0007669"/>
    <property type="project" value="TreeGrafter"/>
</dbReference>
<dbReference type="EMBL" id="FCOW01000038">
    <property type="protein sequence ID" value="CVK21538.1"/>
    <property type="molecule type" value="Genomic_DNA"/>
</dbReference>
<evidence type="ECO:0000313" key="3">
    <source>
        <dbReference type="EMBL" id="CVK21538.1"/>
    </source>
</evidence>
<feature type="domain" description="HTH cro/C1-type" evidence="2">
    <location>
        <begin position="14"/>
        <end position="68"/>
    </location>
</feature>
<keyword evidence="1" id="KW-0238">DNA-binding</keyword>
<protein>
    <submittedName>
        <fullName evidence="3">Helix-turn-helix domain protein</fullName>
    </submittedName>
</protein>
<dbReference type="PROSITE" id="PS50943">
    <property type="entry name" value="HTH_CROC1"/>
    <property type="match status" value="1"/>
</dbReference>
<gene>
    <name evidence="4" type="ORF">SPSPH_047330</name>
    <name evidence="3" type="ORF">SSPH_04230</name>
</gene>
<sequence>MHSRDIENILGRKIRKLRLDNNLTQQELGVKICRSPTTIGKIETNKSNGSYSTLERIAKEFKVPISYLYEPETIEERS</sequence>
<dbReference type="EMBL" id="CP146992">
    <property type="protein sequence ID" value="WXA41921.1"/>
    <property type="molecule type" value="Genomic_DNA"/>
</dbReference>
<dbReference type="SUPFAM" id="SSF47413">
    <property type="entry name" value="lambda repressor-like DNA-binding domains"/>
    <property type="match status" value="1"/>
</dbReference>
<name>A0A1U7M9Y1_9FIRM</name>
<dbReference type="PANTHER" id="PTHR46797:SF1">
    <property type="entry name" value="METHYLPHOSPHONATE SYNTHASE"/>
    <property type="match status" value="1"/>
</dbReference>
<dbReference type="Proteomes" id="UP000245702">
    <property type="component" value="Unassembled WGS sequence"/>
</dbReference>
<dbReference type="InterPro" id="IPR050807">
    <property type="entry name" value="TransReg_Diox_bact_type"/>
</dbReference>
<dbReference type="RefSeq" id="WP_075758125.1">
    <property type="nucleotide sequence ID" value="NZ_CP146992.1"/>
</dbReference>
<evidence type="ECO:0000313" key="4">
    <source>
        <dbReference type="EMBL" id="WXA41921.1"/>
    </source>
</evidence>
<dbReference type="GO" id="GO:0003677">
    <property type="term" value="F:DNA binding"/>
    <property type="evidence" value="ECO:0007669"/>
    <property type="project" value="UniProtKB-KW"/>
</dbReference>
<evidence type="ECO:0000256" key="1">
    <source>
        <dbReference type="ARBA" id="ARBA00023125"/>
    </source>
</evidence>
<dbReference type="Gene3D" id="1.10.260.40">
    <property type="entry name" value="lambda repressor-like DNA-binding domains"/>
    <property type="match status" value="1"/>
</dbReference>
<evidence type="ECO:0000313" key="5">
    <source>
        <dbReference type="Proteomes" id="UP000186950"/>
    </source>
</evidence>
<reference evidence="3 6" key="1">
    <citation type="submission" date="2016-01" db="EMBL/GenBank/DDBJ databases">
        <authorList>
            <person name="Brown R."/>
        </authorList>
    </citation>
    <scope>NUCLEOTIDE SEQUENCE [LARGE SCALE GENOMIC DNA]</scope>
    <source>
        <strain evidence="3">Sporomusa sphaeroides DSM 2875</strain>
    </source>
</reference>